<dbReference type="PANTHER" id="PTHR33371">
    <property type="entry name" value="INTERMEMBRANE PHOSPHOLIPID TRANSPORT SYSTEM BINDING PROTEIN MLAD-RELATED"/>
    <property type="match status" value="1"/>
</dbReference>
<accession>A0ABS4ZXI4</accession>
<evidence type="ECO:0000259" key="1">
    <source>
        <dbReference type="Pfam" id="PF02470"/>
    </source>
</evidence>
<dbReference type="Proteomes" id="UP000694460">
    <property type="component" value="Unassembled WGS sequence"/>
</dbReference>
<feature type="domain" description="Mce/MlaD" evidence="1">
    <location>
        <begin position="36"/>
        <end position="110"/>
    </location>
</feature>
<name>A0ABS4ZXI4_9MYCO</name>
<dbReference type="InterPro" id="IPR010916">
    <property type="entry name" value="TonB_box_CS"/>
</dbReference>
<gene>
    <name evidence="2" type="ORF">JOF57_004126</name>
</gene>
<dbReference type="NCBIfam" id="TIGR00996">
    <property type="entry name" value="Mtu_fam_mce"/>
    <property type="match status" value="1"/>
</dbReference>
<dbReference type="InterPro" id="IPR005693">
    <property type="entry name" value="Mce"/>
</dbReference>
<dbReference type="PROSITE" id="PS00430">
    <property type="entry name" value="TONB_DEPENDENT_REC_1"/>
    <property type="match status" value="1"/>
</dbReference>
<organism evidence="2 3">
    <name type="scientific">Mycolicibacterium lutetiense</name>
    <dbReference type="NCBI Taxonomy" id="1641992"/>
    <lineage>
        <taxon>Bacteria</taxon>
        <taxon>Bacillati</taxon>
        <taxon>Actinomycetota</taxon>
        <taxon>Actinomycetes</taxon>
        <taxon>Mycobacteriales</taxon>
        <taxon>Mycobacteriaceae</taxon>
        <taxon>Mycolicibacterium</taxon>
    </lineage>
</organism>
<proteinExistence type="predicted"/>
<protein>
    <submittedName>
        <fullName evidence="2">Virulence factor Mce-like protein</fullName>
    </submittedName>
</protein>
<dbReference type="InterPro" id="IPR052336">
    <property type="entry name" value="MlaD_Phospholipid_Transporter"/>
</dbReference>
<dbReference type="InterPro" id="IPR003399">
    <property type="entry name" value="Mce/MlaD"/>
</dbReference>
<keyword evidence="3" id="KW-1185">Reference proteome</keyword>
<evidence type="ECO:0000313" key="2">
    <source>
        <dbReference type="EMBL" id="MBP2454213.1"/>
    </source>
</evidence>
<dbReference type="Pfam" id="PF02470">
    <property type="entry name" value="MlaD"/>
    <property type="match status" value="1"/>
</dbReference>
<dbReference type="EMBL" id="JAGIOP010000002">
    <property type="protein sequence ID" value="MBP2454213.1"/>
    <property type="molecule type" value="Genomic_DNA"/>
</dbReference>
<sequence>MRLIRSKVLTLCVAGAVLVAAVAGAGWWFLKDRTDTITVTAQFDSAAGLYEGNTVAVLGMQVGRVTKITPKGNYVEVEFTVDKDVAVPADAQAVTISNSILTDRQIELTPAYKGGPTLSNHDTIGLNRTRTPVEFARVLDVLDKLSASLKGDGKGNGPLADVVNASAAIADGNGQQMKDALGELSDALRLSSDRGAVTHDQLTTIVRNLSSLFDAATRNDATLREFGSSVRQISQILGDENFGSGTTGKKINQVIEQVGEVLETHRDEVKQIVLNGNTALTTTVDQRRELAEFLDLAPLTLDNVYNIVDQKNGSARAHVLVDKVLFDSQTVKEVCNMMGLRSWDAAPEQFRTSVPTSGSHTCSTAWQRWGNDEQLGAKIRSARGDDGMSHDVGMRL</sequence>
<evidence type="ECO:0000313" key="3">
    <source>
        <dbReference type="Proteomes" id="UP000694460"/>
    </source>
</evidence>
<comment type="caution">
    <text evidence="2">The sequence shown here is derived from an EMBL/GenBank/DDBJ whole genome shotgun (WGS) entry which is preliminary data.</text>
</comment>
<reference evidence="2 3" key="1">
    <citation type="submission" date="2021-03" db="EMBL/GenBank/DDBJ databases">
        <title>Sequencing the genomes of 1000 actinobacteria strains.</title>
        <authorList>
            <person name="Klenk H.-P."/>
        </authorList>
    </citation>
    <scope>NUCLEOTIDE SEQUENCE [LARGE SCALE GENOMIC DNA]</scope>
    <source>
        <strain evidence="2 3">DSM 46713</strain>
    </source>
</reference>
<dbReference type="PANTHER" id="PTHR33371:SF4">
    <property type="entry name" value="INTERMEMBRANE PHOSPHOLIPID TRANSPORT SYSTEM BINDING PROTEIN MLAD"/>
    <property type="match status" value="1"/>
</dbReference>